<name>A0A7I8K8S2_SPIIN</name>
<dbReference type="Proteomes" id="UP000663760">
    <property type="component" value="Chromosome 3"/>
</dbReference>
<organism evidence="3 4">
    <name type="scientific">Spirodela intermedia</name>
    <name type="common">Intermediate duckweed</name>
    <dbReference type="NCBI Taxonomy" id="51605"/>
    <lineage>
        <taxon>Eukaryota</taxon>
        <taxon>Viridiplantae</taxon>
        <taxon>Streptophyta</taxon>
        <taxon>Embryophyta</taxon>
        <taxon>Tracheophyta</taxon>
        <taxon>Spermatophyta</taxon>
        <taxon>Magnoliopsida</taxon>
        <taxon>Liliopsida</taxon>
        <taxon>Araceae</taxon>
        <taxon>Lemnoideae</taxon>
        <taxon>Spirodela</taxon>
    </lineage>
</organism>
<evidence type="ECO:0000313" key="4">
    <source>
        <dbReference type="Proteomes" id="UP000663760"/>
    </source>
</evidence>
<dbReference type="EMBL" id="LR746266">
    <property type="protein sequence ID" value="CAA7393206.1"/>
    <property type="molecule type" value="Genomic_DNA"/>
</dbReference>
<accession>A0A7I8K8S2</accession>
<gene>
    <name evidence="3" type="ORF">SI8410_03003992</name>
</gene>
<proteinExistence type="predicted"/>
<dbReference type="SUPFAM" id="SSF51735">
    <property type="entry name" value="NAD(P)-binding Rossmann-fold domains"/>
    <property type="match status" value="1"/>
</dbReference>
<keyword evidence="4" id="KW-1185">Reference proteome</keyword>
<reference evidence="3" key="1">
    <citation type="submission" date="2020-02" db="EMBL/GenBank/DDBJ databases">
        <authorList>
            <person name="Scholz U."/>
            <person name="Mascher M."/>
            <person name="Fiebig A."/>
        </authorList>
    </citation>
    <scope>NUCLEOTIDE SEQUENCE</scope>
</reference>
<evidence type="ECO:0000259" key="2">
    <source>
        <dbReference type="Pfam" id="PF01370"/>
    </source>
</evidence>
<dbReference type="InterPro" id="IPR001509">
    <property type="entry name" value="Epimerase_deHydtase"/>
</dbReference>
<dbReference type="Gene3D" id="3.40.50.720">
    <property type="entry name" value="NAD(P)-binding Rossmann-like Domain"/>
    <property type="match status" value="1"/>
</dbReference>
<dbReference type="Pfam" id="PF01370">
    <property type="entry name" value="Epimerase"/>
    <property type="match status" value="1"/>
</dbReference>
<dbReference type="GO" id="GO:0016616">
    <property type="term" value="F:oxidoreductase activity, acting on the CH-OH group of donors, NAD or NADP as acceptor"/>
    <property type="evidence" value="ECO:0007669"/>
    <property type="project" value="TreeGrafter"/>
</dbReference>
<evidence type="ECO:0000256" key="1">
    <source>
        <dbReference type="ARBA" id="ARBA00023002"/>
    </source>
</evidence>
<dbReference type="InterPro" id="IPR050425">
    <property type="entry name" value="NAD(P)_dehydrat-like"/>
</dbReference>
<dbReference type="PANTHER" id="PTHR10366">
    <property type="entry name" value="NAD DEPENDENT EPIMERASE/DEHYDRATASE"/>
    <property type="match status" value="1"/>
</dbReference>
<dbReference type="OrthoDB" id="2735536at2759"/>
<feature type="domain" description="NAD-dependent epimerase/dehydratase" evidence="2">
    <location>
        <begin position="7"/>
        <end position="59"/>
    </location>
</feature>
<sequence>MAKERRVCVTGAGGFIASWLMKQLLSKGFTIHRTERDPKWKISENLELFKANMLDYESLAVSHWKIRRSFPCNLSHHFAIIFLWNSYVRYVVDFEGCHNNLHNHLSCLQIIM</sequence>
<dbReference type="PANTHER" id="PTHR10366:SF831">
    <property type="entry name" value="NAD-DEPENDENT EPIMERASE_DEHYDRATASE DOMAIN-CONTAINING PROTEIN"/>
    <property type="match status" value="1"/>
</dbReference>
<evidence type="ECO:0000313" key="3">
    <source>
        <dbReference type="EMBL" id="CAA7393206.1"/>
    </source>
</evidence>
<protein>
    <recommendedName>
        <fullName evidence="2">NAD-dependent epimerase/dehydratase domain-containing protein</fullName>
    </recommendedName>
</protein>
<dbReference type="AlphaFoldDB" id="A0A7I8K8S2"/>
<dbReference type="InterPro" id="IPR036291">
    <property type="entry name" value="NAD(P)-bd_dom_sf"/>
</dbReference>
<keyword evidence="1" id="KW-0560">Oxidoreductase</keyword>